<dbReference type="Proteomes" id="UP001482620">
    <property type="component" value="Unassembled WGS sequence"/>
</dbReference>
<gene>
    <name evidence="1" type="ORF">ILYODFUR_019172</name>
</gene>
<name>A0ABV0UW74_9TELE</name>
<dbReference type="EMBL" id="JAHRIQ010083003">
    <property type="protein sequence ID" value="MEQ2248443.1"/>
    <property type="molecule type" value="Genomic_DNA"/>
</dbReference>
<sequence length="102" mass="11720">MPDMNTALHAQERNDVTSCWYGQQSTADKKRLKEWLHFSKCDANDTHCNICDSMCEASSRNTYNLRKLLQRFPTGIRGRRHPPEDHGAIWPLQLIDGFAATT</sequence>
<protein>
    <submittedName>
        <fullName evidence="1">Uncharacterized protein</fullName>
    </submittedName>
</protein>
<proteinExistence type="predicted"/>
<evidence type="ECO:0000313" key="2">
    <source>
        <dbReference type="Proteomes" id="UP001482620"/>
    </source>
</evidence>
<keyword evidence="2" id="KW-1185">Reference proteome</keyword>
<comment type="caution">
    <text evidence="1">The sequence shown here is derived from an EMBL/GenBank/DDBJ whole genome shotgun (WGS) entry which is preliminary data.</text>
</comment>
<organism evidence="1 2">
    <name type="scientific">Ilyodon furcidens</name>
    <name type="common">goldbreast splitfin</name>
    <dbReference type="NCBI Taxonomy" id="33524"/>
    <lineage>
        <taxon>Eukaryota</taxon>
        <taxon>Metazoa</taxon>
        <taxon>Chordata</taxon>
        <taxon>Craniata</taxon>
        <taxon>Vertebrata</taxon>
        <taxon>Euteleostomi</taxon>
        <taxon>Actinopterygii</taxon>
        <taxon>Neopterygii</taxon>
        <taxon>Teleostei</taxon>
        <taxon>Neoteleostei</taxon>
        <taxon>Acanthomorphata</taxon>
        <taxon>Ovalentaria</taxon>
        <taxon>Atherinomorphae</taxon>
        <taxon>Cyprinodontiformes</taxon>
        <taxon>Goodeidae</taxon>
        <taxon>Ilyodon</taxon>
    </lineage>
</organism>
<accession>A0ABV0UW74</accession>
<evidence type="ECO:0000313" key="1">
    <source>
        <dbReference type="EMBL" id="MEQ2248443.1"/>
    </source>
</evidence>
<reference evidence="1 2" key="1">
    <citation type="submission" date="2021-06" db="EMBL/GenBank/DDBJ databases">
        <authorList>
            <person name="Palmer J.M."/>
        </authorList>
    </citation>
    <scope>NUCLEOTIDE SEQUENCE [LARGE SCALE GENOMIC DNA]</scope>
    <source>
        <strain evidence="2">if_2019</strain>
        <tissue evidence="1">Muscle</tissue>
    </source>
</reference>